<feature type="region of interest" description="Disordered" evidence="4">
    <location>
        <begin position="533"/>
        <end position="665"/>
    </location>
</feature>
<keyword evidence="2" id="KW-0539">Nucleus</keyword>
<evidence type="ECO:0000256" key="3">
    <source>
        <dbReference type="ARBA" id="ARBA00038149"/>
    </source>
</evidence>
<evidence type="ECO:0000313" key="7">
    <source>
        <dbReference type="Proteomes" id="UP001329825"/>
    </source>
</evidence>
<dbReference type="InterPro" id="IPR003877">
    <property type="entry name" value="SPRY_dom"/>
</dbReference>
<feature type="compositionally biased region" description="Acidic residues" evidence="4">
    <location>
        <begin position="656"/>
        <end position="665"/>
    </location>
</feature>
<evidence type="ECO:0000259" key="5">
    <source>
        <dbReference type="PROSITE" id="PS50188"/>
    </source>
</evidence>
<protein>
    <recommendedName>
        <fullName evidence="5">B30.2/SPRY domain-containing protein</fullName>
    </recommendedName>
</protein>
<dbReference type="Pfam" id="PF00622">
    <property type="entry name" value="SPRY"/>
    <property type="match status" value="1"/>
</dbReference>
<dbReference type="InterPro" id="IPR037353">
    <property type="entry name" value="ASH2"/>
</dbReference>
<sequence>MPVKKRRLSPSASSASSAPAPASQISSSHLDAPTLSNFPSTSTQGLAGPGPSTLSHQYQSRQERNDAAERRSFARTGAQVPGSGDGPEHGEECYLWVDVPIVKNFRYAPCAISPIPSPHPKFPFHRTIPYPLPIPPVHISWLDRSSYLRISPDASTISNDRGFRSARANVAVREGTWYFEVKIERGSGPAGGGKGHLTSGDSGNAHVRIGWGRREASVDAPVGADGYSYAIRDVGGDKVTLARPKPYGESFQSGDVIGCLISLPTRPSSDNLPREDPGKTKRQRRHFLYKNQSYFESAEYMPAKEMEALVDREGKLAAAQKAAEAVVINGITDSDISNGIGVSAKTKKGATTKNTKKQKDEASQHYVPLERALRTLKGSRIEFFKNGKPFGIAFENLYDFPPLPPLYHSSLHEKRSQDDEIMHDDGTMGYFPMVSCFGKGKARFNPGPQFAFPPSGYQTTRIDEKLAEVPMVGIQQNIRPICERWEEFRQEEMRYDEKDEAEGTERLKEILEEEEKARVRAALAGGVAKKKRGLGKKKKVEVTESHGAGFASRGGTLTPAPEEANRVAPDPEYPSVKDEAEARSASVARTIPPTRDSSPASTKFYSETDKQTADVVEDTPKSPGSVDHHLKDEKYVEVDAQSLLVDGNEHTPHESGEDEEEGVEW</sequence>
<feature type="compositionally biased region" description="Low complexity" evidence="4">
    <location>
        <begin position="9"/>
        <end position="28"/>
    </location>
</feature>
<evidence type="ECO:0000256" key="2">
    <source>
        <dbReference type="ARBA" id="ARBA00023242"/>
    </source>
</evidence>
<dbReference type="SUPFAM" id="SSF49899">
    <property type="entry name" value="Concanavalin A-like lectins/glucanases"/>
    <property type="match status" value="1"/>
</dbReference>
<dbReference type="CDD" id="cd12872">
    <property type="entry name" value="SPRY_Ash2"/>
    <property type="match status" value="1"/>
</dbReference>
<feature type="region of interest" description="Disordered" evidence="4">
    <location>
        <begin position="1"/>
        <end position="88"/>
    </location>
</feature>
<dbReference type="InterPro" id="IPR043136">
    <property type="entry name" value="B30.2/SPRY_sf"/>
</dbReference>
<comment type="subcellular location">
    <subcellularLocation>
        <location evidence="1">Nucleus</location>
    </subcellularLocation>
</comment>
<evidence type="ECO:0000256" key="1">
    <source>
        <dbReference type="ARBA" id="ARBA00004123"/>
    </source>
</evidence>
<dbReference type="SMART" id="SM00449">
    <property type="entry name" value="SPRY"/>
    <property type="match status" value="1"/>
</dbReference>
<dbReference type="RefSeq" id="XP_062790797.1">
    <property type="nucleotide sequence ID" value="XM_062934746.1"/>
</dbReference>
<feature type="compositionally biased region" description="Polar residues" evidence="4">
    <location>
        <begin position="34"/>
        <end position="45"/>
    </location>
</feature>
<dbReference type="Proteomes" id="UP001329825">
    <property type="component" value="Chromosome 4"/>
</dbReference>
<gene>
    <name evidence="6" type="ORF">IL334_003009</name>
</gene>
<evidence type="ECO:0000256" key="4">
    <source>
        <dbReference type="SAM" id="MobiDB-lite"/>
    </source>
</evidence>
<dbReference type="EMBL" id="CP141884">
    <property type="protein sequence ID" value="WRT66057.1"/>
    <property type="molecule type" value="Genomic_DNA"/>
</dbReference>
<feature type="compositionally biased region" description="Basic and acidic residues" evidence="4">
    <location>
        <begin position="61"/>
        <end position="72"/>
    </location>
</feature>
<dbReference type="Gene3D" id="2.60.120.920">
    <property type="match status" value="1"/>
</dbReference>
<dbReference type="GeneID" id="87955140"/>
<dbReference type="PROSITE" id="PS50188">
    <property type="entry name" value="B302_SPRY"/>
    <property type="match status" value="1"/>
</dbReference>
<feature type="compositionally biased region" description="Basic and acidic residues" evidence="4">
    <location>
        <begin position="626"/>
        <end position="637"/>
    </location>
</feature>
<keyword evidence="7" id="KW-1185">Reference proteome</keyword>
<accession>A0ABZ1D0G8</accession>
<dbReference type="PANTHER" id="PTHR10598:SF0">
    <property type="entry name" value="SET1_ASH2 HISTONE METHYLTRANSFERASE COMPLEX SUBUNIT ASH2"/>
    <property type="match status" value="1"/>
</dbReference>
<reference evidence="6 7" key="1">
    <citation type="submission" date="2024-01" db="EMBL/GenBank/DDBJ databases">
        <title>Comparative genomics of Cryptococcus and Kwoniella reveals pathogenesis evolution and contrasting modes of karyotype evolution via chromosome fusion or intercentromeric recombination.</title>
        <authorList>
            <person name="Coelho M.A."/>
            <person name="David-Palma M."/>
            <person name="Shea T."/>
            <person name="Bowers K."/>
            <person name="McGinley-Smith S."/>
            <person name="Mohammad A.W."/>
            <person name="Gnirke A."/>
            <person name="Yurkov A.M."/>
            <person name="Nowrousian M."/>
            <person name="Sun S."/>
            <person name="Cuomo C.A."/>
            <person name="Heitman J."/>
        </authorList>
    </citation>
    <scope>NUCLEOTIDE SEQUENCE [LARGE SCALE GENOMIC DNA]</scope>
    <source>
        <strain evidence="6">CBS 11374</strain>
    </source>
</reference>
<name>A0ABZ1D0G8_9TREE</name>
<dbReference type="PANTHER" id="PTHR10598">
    <property type="entry name" value="SET1/ASH2 HISTONE METHYLTRANSFERASE COMPLEX SUBUNIT ASH2"/>
    <property type="match status" value="1"/>
</dbReference>
<evidence type="ECO:0000313" key="6">
    <source>
        <dbReference type="EMBL" id="WRT66057.1"/>
    </source>
</evidence>
<feature type="domain" description="B30.2/SPRY" evidence="5">
    <location>
        <begin position="117"/>
        <end position="323"/>
    </location>
</feature>
<dbReference type="InterPro" id="IPR001870">
    <property type="entry name" value="B30.2/SPRY"/>
</dbReference>
<comment type="similarity">
    <text evidence="3">Belongs to the cclA family.</text>
</comment>
<organism evidence="6 7">
    <name type="scientific">Kwoniella shivajii</name>
    <dbReference type="NCBI Taxonomy" id="564305"/>
    <lineage>
        <taxon>Eukaryota</taxon>
        <taxon>Fungi</taxon>
        <taxon>Dikarya</taxon>
        <taxon>Basidiomycota</taxon>
        <taxon>Agaricomycotina</taxon>
        <taxon>Tremellomycetes</taxon>
        <taxon>Tremellales</taxon>
        <taxon>Cryptococcaceae</taxon>
        <taxon>Kwoniella</taxon>
    </lineage>
</organism>
<feature type="region of interest" description="Disordered" evidence="4">
    <location>
        <begin position="264"/>
        <end position="284"/>
    </location>
</feature>
<proteinExistence type="inferred from homology"/>
<dbReference type="InterPro" id="IPR013320">
    <property type="entry name" value="ConA-like_dom_sf"/>
</dbReference>
<feature type="compositionally biased region" description="Polar residues" evidence="4">
    <location>
        <begin position="595"/>
        <end position="605"/>
    </location>
</feature>